<sequence>MRGCVSYSSISHASILLILICFGFQLRLVDNIIGCISFQVRQVTPHSSPLESPHHPLLYHRMEESV</sequence>
<keyword evidence="1" id="KW-1133">Transmembrane helix</keyword>
<keyword evidence="1" id="KW-0472">Membrane</keyword>
<evidence type="ECO:0000256" key="1">
    <source>
        <dbReference type="SAM" id="Phobius"/>
    </source>
</evidence>
<evidence type="ECO:0000313" key="2">
    <source>
        <dbReference type="EMBL" id="PWY77695.1"/>
    </source>
</evidence>
<protein>
    <submittedName>
        <fullName evidence="2">Uncharacterized protein</fullName>
    </submittedName>
</protein>
<evidence type="ECO:0000313" key="3">
    <source>
        <dbReference type="Proteomes" id="UP000246171"/>
    </source>
</evidence>
<dbReference type="VEuPathDB" id="FungiDB:BO83DRAFT_223140"/>
<dbReference type="Proteomes" id="UP000246171">
    <property type="component" value="Unassembled WGS sequence"/>
</dbReference>
<dbReference type="GeneID" id="37048802"/>
<keyword evidence="3" id="KW-1185">Reference proteome</keyword>
<comment type="caution">
    <text evidence="2">The sequence shown here is derived from an EMBL/GenBank/DDBJ whole genome shotgun (WGS) entry which is preliminary data.</text>
</comment>
<feature type="transmembrane region" description="Helical" evidence="1">
    <location>
        <begin position="6"/>
        <end position="24"/>
    </location>
</feature>
<organism evidence="2 3">
    <name type="scientific">Aspergillus eucalypticola (strain CBS 122712 / IBT 29274)</name>
    <dbReference type="NCBI Taxonomy" id="1448314"/>
    <lineage>
        <taxon>Eukaryota</taxon>
        <taxon>Fungi</taxon>
        <taxon>Dikarya</taxon>
        <taxon>Ascomycota</taxon>
        <taxon>Pezizomycotina</taxon>
        <taxon>Eurotiomycetes</taxon>
        <taxon>Eurotiomycetidae</taxon>
        <taxon>Eurotiales</taxon>
        <taxon>Aspergillaceae</taxon>
        <taxon>Aspergillus</taxon>
        <taxon>Aspergillus subgen. Circumdati</taxon>
    </lineage>
</organism>
<dbReference type="AlphaFoldDB" id="A0A317VV81"/>
<accession>A0A317VV81</accession>
<keyword evidence="1" id="KW-0812">Transmembrane</keyword>
<reference evidence="2" key="1">
    <citation type="submission" date="2016-12" db="EMBL/GenBank/DDBJ databases">
        <title>The genomes of Aspergillus section Nigri reveals drivers in fungal speciation.</title>
        <authorList>
            <consortium name="DOE Joint Genome Institute"/>
            <person name="Vesth T.C."/>
            <person name="Nybo J."/>
            <person name="Theobald S."/>
            <person name="Brandl J."/>
            <person name="Frisvad J.C."/>
            <person name="Nielsen K.F."/>
            <person name="Lyhne E.K."/>
            <person name="Kogle M.E."/>
            <person name="Kuo A."/>
            <person name="Riley R."/>
            <person name="Clum A."/>
            <person name="Nolan M."/>
            <person name="Lipzen A."/>
            <person name="Salamov A."/>
            <person name="Henrissat B."/>
            <person name="Wiebenga A."/>
            <person name="De vries R.P."/>
            <person name="Grigoriev I.V."/>
            <person name="Mortensen U.H."/>
            <person name="Andersen M.R."/>
            <person name="Baker S.E."/>
        </authorList>
    </citation>
    <scope>NUCLEOTIDE SEQUENCE</scope>
    <source>
        <strain evidence="2">CBS 122712</strain>
    </source>
</reference>
<gene>
    <name evidence="2" type="ORF">BO83DRAFT_223140</name>
</gene>
<dbReference type="RefSeq" id="XP_025390076.1">
    <property type="nucleotide sequence ID" value="XM_025526840.1"/>
</dbReference>
<proteinExistence type="predicted"/>
<name>A0A317VV81_ASPEC</name>
<dbReference type="EMBL" id="MSFU01000007">
    <property type="protein sequence ID" value="PWY77695.1"/>
    <property type="molecule type" value="Genomic_DNA"/>
</dbReference>